<organism evidence="4 5">
    <name type="scientific">Pelagibaculum spongiae</name>
    <dbReference type="NCBI Taxonomy" id="2080658"/>
    <lineage>
        <taxon>Bacteria</taxon>
        <taxon>Pseudomonadati</taxon>
        <taxon>Pseudomonadota</taxon>
        <taxon>Gammaproteobacteria</taxon>
        <taxon>Oceanospirillales</taxon>
        <taxon>Pelagibaculum</taxon>
    </lineage>
</organism>
<dbReference type="GO" id="GO:0000160">
    <property type="term" value="P:phosphorelay signal transduction system"/>
    <property type="evidence" value="ECO:0007669"/>
    <property type="project" value="UniProtKB-KW"/>
</dbReference>
<dbReference type="CDD" id="cd00088">
    <property type="entry name" value="HPT"/>
    <property type="match status" value="1"/>
</dbReference>
<dbReference type="InterPro" id="IPR008207">
    <property type="entry name" value="Sig_transdc_His_kin_Hpt_dom"/>
</dbReference>
<dbReference type="SUPFAM" id="SSF47226">
    <property type="entry name" value="Histidine-containing phosphotransfer domain, HPT domain"/>
    <property type="match status" value="1"/>
</dbReference>
<protein>
    <submittedName>
        <fullName evidence="4">Histidine kinase</fullName>
    </submittedName>
</protein>
<name>A0A2V1GZC7_9GAMM</name>
<keyword evidence="5" id="KW-1185">Reference proteome</keyword>
<keyword evidence="2" id="KW-0597">Phosphoprotein</keyword>
<reference evidence="4 5" key="1">
    <citation type="submission" date="2018-04" db="EMBL/GenBank/DDBJ databases">
        <title>Thalassorhabdus spongiae gen. nov., sp. nov., isolated from a marine sponge in South-West Iceland.</title>
        <authorList>
            <person name="Knobloch S."/>
            <person name="Daussin A."/>
            <person name="Johannsson R."/>
            <person name="Marteinsson V.T."/>
        </authorList>
    </citation>
    <scope>NUCLEOTIDE SEQUENCE [LARGE SCALE GENOMIC DNA]</scope>
    <source>
        <strain evidence="4 5">Hp12</strain>
    </source>
</reference>
<evidence type="ECO:0000313" key="5">
    <source>
        <dbReference type="Proteomes" id="UP000244906"/>
    </source>
</evidence>
<evidence type="ECO:0000313" key="4">
    <source>
        <dbReference type="EMBL" id="PVZ66720.1"/>
    </source>
</evidence>
<feature type="domain" description="HPt" evidence="3">
    <location>
        <begin position="24"/>
        <end position="117"/>
    </location>
</feature>
<dbReference type="SMART" id="SM00073">
    <property type="entry name" value="HPT"/>
    <property type="match status" value="1"/>
</dbReference>
<dbReference type="Proteomes" id="UP000244906">
    <property type="component" value="Unassembled WGS sequence"/>
</dbReference>
<proteinExistence type="predicted"/>
<dbReference type="EMBL" id="QDDL01000007">
    <property type="protein sequence ID" value="PVZ66720.1"/>
    <property type="molecule type" value="Genomic_DNA"/>
</dbReference>
<dbReference type="Gene3D" id="1.20.120.160">
    <property type="entry name" value="HPT domain"/>
    <property type="match status" value="1"/>
</dbReference>
<keyword evidence="1" id="KW-0902">Two-component regulatory system</keyword>
<keyword evidence="4" id="KW-0808">Transferase</keyword>
<dbReference type="InterPro" id="IPR036641">
    <property type="entry name" value="HPT_dom_sf"/>
</dbReference>
<sequence length="118" mass="13281">MHMIGQSEMQHLDNEVLDELQDIMGKDFSLLISTFVSDSLHRFESMRDHWVAGDMVALSRDVHSLKGSSSNVGAVSLSEFCQQLEVQVKAGEMDSIEMILDMIGKERSTVCQLMEVFL</sequence>
<evidence type="ECO:0000256" key="1">
    <source>
        <dbReference type="ARBA" id="ARBA00023012"/>
    </source>
</evidence>
<feature type="modified residue" description="Phosphohistidine" evidence="2">
    <location>
        <position position="63"/>
    </location>
</feature>
<dbReference type="Pfam" id="PF01627">
    <property type="entry name" value="Hpt"/>
    <property type="match status" value="1"/>
</dbReference>
<evidence type="ECO:0000256" key="2">
    <source>
        <dbReference type="PROSITE-ProRule" id="PRU00110"/>
    </source>
</evidence>
<comment type="caution">
    <text evidence="4">The sequence shown here is derived from an EMBL/GenBank/DDBJ whole genome shotgun (WGS) entry which is preliminary data.</text>
</comment>
<dbReference type="AlphaFoldDB" id="A0A2V1GZC7"/>
<keyword evidence="4" id="KW-0418">Kinase</keyword>
<gene>
    <name evidence="4" type="ORF">DC094_15740</name>
</gene>
<dbReference type="GO" id="GO:0004672">
    <property type="term" value="F:protein kinase activity"/>
    <property type="evidence" value="ECO:0007669"/>
    <property type="project" value="UniProtKB-ARBA"/>
</dbReference>
<evidence type="ECO:0000259" key="3">
    <source>
        <dbReference type="PROSITE" id="PS50894"/>
    </source>
</evidence>
<dbReference type="PROSITE" id="PS50894">
    <property type="entry name" value="HPT"/>
    <property type="match status" value="1"/>
</dbReference>
<accession>A0A2V1GZC7</accession>